<reference evidence="2" key="2">
    <citation type="submission" date="2020-09" db="EMBL/GenBank/DDBJ databases">
        <authorList>
            <person name="Sun Q."/>
            <person name="Ohkuma M."/>
        </authorList>
    </citation>
    <scope>NUCLEOTIDE SEQUENCE</scope>
    <source>
        <strain evidence="2">JCM 3131</strain>
    </source>
</reference>
<evidence type="ECO:0000313" key="2">
    <source>
        <dbReference type="EMBL" id="GGQ54498.1"/>
    </source>
</evidence>
<dbReference type="InterPro" id="IPR032710">
    <property type="entry name" value="NTF2-like_dom_sf"/>
</dbReference>
<sequence length="145" mass="15814">MAEAVAEPEGGNMTSADMDGVRGADADVVRELEERRFRAVVERDLDDFAGLAHPDLAYIHSSGTVDTLESFVAKCESGYFVYQRIDHLVDKVSVVGDTAVVIGHMRVNMTAGGIRRQLENRALGVWARGADGTWKLLAHQATAKR</sequence>
<comment type="caution">
    <text evidence="2">The sequence shown here is derived from an EMBL/GenBank/DDBJ whole genome shotgun (WGS) entry which is preliminary data.</text>
</comment>
<name>A0A918BAR1_9ACTN</name>
<dbReference type="RefSeq" id="WP_229820998.1">
    <property type="nucleotide sequence ID" value="NZ_BMQK01000004.1"/>
</dbReference>
<dbReference type="Gene3D" id="3.10.450.50">
    <property type="match status" value="1"/>
</dbReference>
<evidence type="ECO:0000313" key="3">
    <source>
        <dbReference type="Proteomes" id="UP000620156"/>
    </source>
</evidence>
<dbReference type="Pfam" id="PF14534">
    <property type="entry name" value="DUF4440"/>
    <property type="match status" value="1"/>
</dbReference>
<evidence type="ECO:0000259" key="1">
    <source>
        <dbReference type="Pfam" id="PF14534"/>
    </source>
</evidence>
<dbReference type="AlphaFoldDB" id="A0A918BAR1"/>
<feature type="domain" description="DUF4440" evidence="1">
    <location>
        <begin position="29"/>
        <end position="136"/>
    </location>
</feature>
<dbReference type="InterPro" id="IPR027843">
    <property type="entry name" value="DUF4440"/>
</dbReference>
<protein>
    <recommendedName>
        <fullName evidence="1">DUF4440 domain-containing protein</fullName>
    </recommendedName>
</protein>
<dbReference type="EMBL" id="BMQK01000004">
    <property type="protein sequence ID" value="GGQ54498.1"/>
    <property type="molecule type" value="Genomic_DNA"/>
</dbReference>
<gene>
    <name evidence="2" type="ORF">GCM10010145_25040</name>
</gene>
<dbReference type="SUPFAM" id="SSF54427">
    <property type="entry name" value="NTF2-like"/>
    <property type="match status" value="1"/>
</dbReference>
<dbReference type="Proteomes" id="UP000620156">
    <property type="component" value="Unassembled WGS sequence"/>
</dbReference>
<organism evidence="2 3">
    <name type="scientific">Streptomyces ruber</name>
    <dbReference type="NCBI Taxonomy" id="83378"/>
    <lineage>
        <taxon>Bacteria</taxon>
        <taxon>Bacillati</taxon>
        <taxon>Actinomycetota</taxon>
        <taxon>Actinomycetes</taxon>
        <taxon>Kitasatosporales</taxon>
        <taxon>Streptomycetaceae</taxon>
        <taxon>Streptomyces</taxon>
    </lineage>
</organism>
<keyword evidence="3" id="KW-1185">Reference proteome</keyword>
<accession>A0A918BAR1</accession>
<reference evidence="2" key="1">
    <citation type="journal article" date="2014" name="Int. J. Syst. Evol. Microbiol.">
        <title>Complete genome sequence of Corynebacterium casei LMG S-19264T (=DSM 44701T), isolated from a smear-ripened cheese.</title>
        <authorList>
            <consortium name="US DOE Joint Genome Institute (JGI-PGF)"/>
            <person name="Walter F."/>
            <person name="Albersmeier A."/>
            <person name="Kalinowski J."/>
            <person name="Ruckert C."/>
        </authorList>
    </citation>
    <scope>NUCLEOTIDE SEQUENCE</scope>
    <source>
        <strain evidence="2">JCM 3131</strain>
    </source>
</reference>
<proteinExistence type="predicted"/>